<dbReference type="InterPro" id="IPR016187">
    <property type="entry name" value="CTDL_fold"/>
</dbReference>
<protein>
    <submittedName>
        <fullName evidence="3">C-type lectin domain-containing protein</fullName>
    </submittedName>
</protein>
<evidence type="ECO:0000313" key="2">
    <source>
        <dbReference type="Proteomes" id="UP000887569"/>
    </source>
</evidence>
<dbReference type="WBParaSite" id="PgR032X_g031_t01">
    <property type="protein sequence ID" value="PgR032X_g031_t01"/>
    <property type="gene ID" value="PgR032X_g031"/>
</dbReference>
<dbReference type="Proteomes" id="UP000887569">
    <property type="component" value="Unplaced"/>
</dbReference>
<evidence type="ECO:0000256" key="1">
    <source>
        <dbReference type="SAM" id="SignalP"/>
    </source>
</evidence>
<name>A0A915BB21_PARUN</name>
<organism evidence="2 3">
    <name type="scientific">Parascaris univalens</name>
    <name type="common">Nematode worm</name>
    <dbReference type="NCBI Taxonomy" id="6257"/>
    <lineage>
        <taxon>Eukaryota</taxon>
        <taxon>Metazoa</taxon>
        <taxon>Ecdysozoa</taxon>
        <taxon>Nematoda</taxon>
        <taxon>Chromadorea</taxon>
        <taxon>Rhabditida</taxon>
        <taxon>Spirurina</taxon>
        <taxon>Ascaridomorpha</taxon>
        <taxon>Ascaridoidea</taxon>
        <taxon>Ascarididae</taxon>
        <taxon>Parascaris</taxon>
    </lineage>
</organism>
<reference evidence="3" key="1">
    <citation type="submission" date="2022-11" db="UniProtKB">
        <authorList>
            <consortium name="WormBaseParasite"/>
        </authorList>
    </citation>
    <scope>IDENTIFICATION</scope>
</reference>
<dbReference type="Gene3D" id="3.10.100.10">
    <property type="entry name" value="Mannose-Binding Protein A, subunit A"/>
    <property type="match status" value="1"/>
</dbReference>
<accession>A0A915BB21</accession>
<dbReference type="InterPro" id="IPR016186">
    <property type="entry name" value="C-type_lectin-like/link_sf"/>
</dbReference>
<keyword evidence="1" id="KW-0732">Signal</keyword>
<dbReference type="SUPFAM" id="SSF56436">
    <property type="entry name" value="C-type lectin-like"/>
    <property type="match status" value="1"/>
</dbReference>
<sequence>DMLWSFIRHIWQFSLVLAFLQQGKVISDEGCWCNGVEIAVSNVKHCFELAIPKQNSWTQANDDCVGSGGHLAHITNSYTYNLLLPHLKQECFSFLLSLLMRLLFT</sequence>
<proteinExistence type="predicted"/>
<dbReference type="AlphaFoldDB" id="A0A915BB21"/>
<feature type="chain" id="PRO_5037272646" evidence="1">
    <location>
        <begin position="28"/>
        <end position="105"/>
    </location>
</feature>
<feature type="signal peptide" evidence="1">
    <location>
        <begin position="1"/>
        <end position="27"/>
    </location>
</feature>
<evidence type="ECO:0000313" key="3">
    <source>
        <dbReference type="WBParaSite" id="PgR032X_g031_t01"/>
    </source>
</evidence>
<keyword evidence="2" id="KW-1185">Reference proteome</keyword>